<evidence type="ECO:0000256" key="1">
    <source>
        <dbReference type="SAM" id="MobiDB-lite"/>
    </source>
</evidence>
<comment type="caution">
    <text evidence="2">The sequence shown here is derived from an EMBL/GenBank/DDBJ whole genome shotgun (WGS) entry which is preliminary data.</text>
</comment>
<evidence type="ECO:0000313" key="2">
    <source>
        <dbReference type="EMBL" id="GFO28375.1"/>
    </source>
</evidence>
<protein>
    <submittedName>
        <fullName evidence="2">Uncharacterized protein</fullName>
    </submittedName>
</protein>
<organism evidence="2 3">
    <name type="scientific">Plakobranchus ocellatus</name>
    <dbReference type="NCBI Taxonomy" id="259542"/>
    <lineage>
        <taxon>Eukaryota</taxon>
        <taxon>Metazoa</taxon>
        <taxon>Spiralia</taxon>
        <taxon>Lophotrochozoa</taxon>
        <taxon>Mollusca</taxon>
        <taxon>Gastropoda</taxon>
        <taxon>Heterobranchia</taxon>
        <taxon>Euthyneura</taxon>
        <taxon>Panpulmonata</taxon>
        <taxon>Sacoglossa</taxon>
        <taxon>Placobranchoidea</taxon>
        <taxon>Plakobranchidae</taxon>
        <taxon>Plakobranchus</taxon>
    </lineage>
</organism>
<dbReference type="EMBL" id="BLXT01006036">
    <property type="protein sequence ID" value="GFO28375.1"/>
    <property type="molecule type" value="Genomic_DNA"/>
</dbReference>
<sequence>MPTITSGWGVGFMYIASSQQGDFRLSSLRQVRASVEGLATATDLRADLLYTVPPTLRKEEKATQTKGLMKDDMKTESIITMGERHQ</sequence>
<proteinExistence type="predicted"/>
<dbReference type="Proteomes" id="UP000735302">
    <property type="component" value="Unassembled WGS sequence"/>
</dbReference>
<gene>
    <name evidence="2" type="ORF">PoB_005488000</name>
</gene>
<feature type="compositionally biased region" description="Basic and acidic residues" evidence="1">
    <location>
        <begin position="60"/>
        <end position="75"/>
    </location>
</feature>
<feature type="region of interest" description="Disordered" evidence="1">
    <location>
        <begin position="60"/>
        <end position="86"/>
    </location>
</feature>
<accession>A0AAV4C6N1</accession>
<evidence type="ECO:0000313" key="3">
    <source>
        <dbReference type="Proteomes" id="UP000735302"/>
    </source>
</evidence>
<dbReference type="AlphaFoldDB" id="A0AAV4C6N1"/>
<reference evidence="2 3" key="1">
    <citation type="journal article" date="2021" name="Elife">
        <title>Chloroplast acquisition without the gene transfer in kleptoplastic sea slugs, Plakobranchus ocellatus.</title>
        <authorList>
            <person name="Maeda T."/>
            <person name="Takahashi S."/>
            <person name="Yoshida T."/>
            <person name="Shimamura S."/>
            <person name="Takaki Y."/>
            <person name="Nagai Y."/>
            <person name="Toyoda A."/>
            <person name="Suzuki Y."/>
            <person name="Arimoto A."/>
            <person name="Ishii H."/>
            <person name="Satoh N."/>
            <person name="Nishiyama T."/>
            <person name="Hasebe M."/>
            <person name="Maruyama T."/>
            <person name="Minagawa J."/>
            <person name="Obokata J."/>
            <person name="Shigenobu S."/>
        </authorList>
    </citation>
    <scope>NUCLEOTIDE SEQUENCE [LARGE SCALE GENOMIC DNA]</scope>
</reference>
<name>A0AAV4C6N1_9GAST</name>
<keyword evidence="3" id="KW-1185">Reference proteome</keyword>